<feature type="transmembrane region" description="Helical" evidence="7">
    <location>
        <begin position="114"/>
        <end position="142"/>
    </location>
</feature>
<gene>
    <name evidence="9" type="ORF">OP8BY_2166</name>
</gene>
<evidence type="ECO:0000256" key="3">
    <source>
        <dbReference type="ARBA" id="ARBA00022475"/>
    </source>
</evidence>
<dbReference type="GO" id="GO:0005886">
    <property type="term" value="C:plasma membrane"/>
    <property type="evidence" value="ECO:0007669"/>
    <property type="project" value="UniProtKB-SubCell"/>
</dbReference>
<dbReference type="AlphaFoldDB" id="A0A3E2BM14"/>
<dbReference type="PANTHER" id="PTHR30353">
    <property type="entry name" value="INNER MEMBRANE PROTEIN DEDA-RELATED"/>
    <property type="match status" value="1"/>
</dbReference>
<keyword evidence="3 7" id="KW-1003">Cell membrane</keyword>
<dbReference type="Proteomes" id="UP000257323">
    <property type="component" value="Unassembled WGS sequence"/>
</dbReference>
<dbReference type="InterPro" id="IPR032818">
    <property type="entry name" value="DedA-like"/>
</dbReference>
<feature type="transmembrane region" description="Helical" evidence="7">
    <location>
        <begin position="86"/>
        <end position="108"/>
    </location>
</feature>
<comment type="subcellular location">
    <subcellularLocation>
        <location evidence="1 7">Cell membrane</location>
        <topology evidence="1 7">Multi-pass membrane protein</topology>
    </subcellularLocation>
</comment>
<dbReference type="EMBL" id="QUAH01000006">
    <property type="protein sequence ID" value="RFT15768.1"/>
    <property type="molecule type" value="Genomic_DNA"/>
</dbReference>
<evidence type="ECO:0000256" key="4">
    <source>
        <dbReference type="ARBA" id="ARBA00022692"/>
    </source>
</evidence>
<dbReference type="Pfam" id="PF09335">
    <property type="entry name" value="VTT_dom"/>
    <property type="match status" value="1"/>
</dbReference>
<comment type="caution">
    <text evidence="9">The sequence shown here is derived from an EMBL/GenBank/DDBJ whole genome shotgun (WGS) entry which is preliminary data.</text>
</comment>
<dbReference type="PANTHER" id="PTHR30353:SF0">
    <property type="entry name" value="TRANSMEMBRANE PROTEIN"/>
    <property type="match status" value="1"/>
</dbReference>
<keyword evidence="5 7" id="KW-1133">Transmembrane helix</keyword>
<keyword evidence="6 7" id="KW-0472">Membrane</keyword>
<evidence type="ECO:0000313" key="9">
    <source>
        <dbReference type="EMBL" id="RFT15768.1"/>
    </source>
</evidence>
<feature type="transmembrane region" description="Helical" evidence="7">
    <location>
        <begin position="213"/>
        <end position="235"/>
    </location>
</feature>
<organism evidence="9 10">
    <name type="scientific">Candidatus Saccharicenans subterraneus</name>
    <dbReference type="NCBI Taxonomy" id="2508984"/>
    <lineage>
        <taxon>Bacteria</taxon>
        <taxon>Candidatus Aminicenantota</taxon>
        <taxon>Candidatus Aminicenantia</taxon>
        <taxon>Candidatus Aminicenantales</taxon>
        <taxon>Candidatus Saccharicenantaceae</taxon>
        <taxon>Candidatus Saccharicenans</taxon>
    </lineage>
</organism>
<dbReference type="InterPro" id="IPR032816">
    <property type="entry name" value="VTT_dom"/>
</dbReference>
<feature type="domain" description="VTT" evidence="8">
    <location>
        <begin position="108"/>
        <end position="233"/>
    </location>
</feature>
<comment type="similarity">
    <text evidence="2 7">Belongs to the DedA family.</text>
</comment>
<name>A0A3E2BM14_9BACT</name>
<keyword evidence="4 7" id="KW-0812">Transmembrane</keyword>
<evidence type="ECO:0000313" key="10">
    <source>
        <dbReference type="Proteomes" id="UP000257323"/>
    </source>
</evidence>
<evidence type="ECO:0000259" key="8">
    <source>
        <dbReference type="Pfam" id="PF09335"/>
    </source>
</evidence>
<evidence type="ECO:0000256" key="6">
    <source>
        <dbReference type="ARBA" id="ARBA00023136"/>
    </source>
</evidence>
<dbReference type="NCBIfam" id="NF008102">
    <property type="entry name" value="PRK10847.1"/>
    <property type="match status" value="1"/>
</dbReference>
<accession>A0A3E2BM14</accession>
<evidence type="ECO:0000256" key="1">
    <source>
        <dbReference type="ARBA" id="ARBA00004651"/>
    </source>
</evidence>
<evidence type="ECO:0000256" key="5">
    <source>
        <dbReference type="ARBA" id="ARBA00022989"/>
    </source>
</evidence>
<evidence type="ECO:0000256" key="7">
    <source>
        <dbReference type="RuleBase" id="RU367016"/>
    </source>
</evidence>
<evidence type="ECO:0000256" key="2">
    <source>
        <dbReference type="ARBA" id="ARBA00010792"/>
    </source>
</evidence>
<reference evidence="9 10" key="1">
    <citation type="submission" date="2018-08" db="EMBL/GenBank/DDBJ databases">
        <title>Genome analysis of the thermophilic bacterium of the candidate phylum Aminicenantes from deep subsurface aquifer revealed its physiology and ecological role.</title>
        <authorList>
            <person name="Kadnikov V.V."/>
            <person name="Mardanov A.V."/>
            <person name="Beletsky A.V."/>
            <person name="Karnachuk O.V."/>
            <person name="Ravin N.V."/>
        </authorList>
    </citation>
    <scope>NUCLEOTIDE SEQUENCE [LARGE SCALE GENOMIC DNA]</scope>
    <source>
        <strain evidence="9">BY38</strain>
    </source>
</reference>
<protein>
    <submittedName>
        <fullName evidence="9">DedA family protein</fullName>
    </submittedName>
</protein>
<sequence length="280" mass="32045">MNLFSRLIIPEPVKAGSLPRPISSFRYLANKSLVSRNENKYSNFSARKLTLADREGINLLDFIKKLFDIAIHLDRYVVDIVHQYGLWTYLILFFVIFSETGFVVTPFFPGDSLLFAVGAVSAIGNLNILGLFLLLTLAAFVGNITNYWIGSKVGPGVFKKERSRFFNREYLEKTRRFYEKYGNITIVIARFMPFIRTFAPFVAGIARMNYLRFLLYSFVGSLLWVSLFLFGGYFFGNIPVVKKNFSLVIVAIILISLVPAAVSVWKERRRRRAARDNPAD</sequence>
<feature type="transmembrane region" description="Helical" evidence="7">
    <location>
        <begin position="247"/>
        <end position="265"/>
    </location>
</feature>
<proteinExistence type="inferred from homology"/>
<dbReference type="InterPro" id="IPR058127">
    <property type="entry name" value="DedA"/>
</dbReference>